<evidence type="ECO:0000313" key="8">
    <source>
        <dbReference type="Proteomes" id="UP000537161"/>
    </source>
</evidence>
<evidence type="ECO:0000256" key="4">
    <source>
        <dbReference type="PROSITE-ProRule" id="PRU00169"/>
    </source>
</evidence>
<evidence type="ECO:0000259" key="5">
    <source>
        <dbReference type="PROSITE" id="PS50043"/>
    </source>
</evidence>
<dbReference type="Proteomes" id="UP000537161">
    <property type="component" value="Unassembled WGS sequence"/>
</dbReference>
<organism evidence="7 8">
    <name type="scientific">Sphingopyxis panaciterrulae</name>
    <dbReference type="NCBI Taxonomy" id="462372"/>
    <lineage>
        <taxon>Bacteria</taxon>
        <taxon>Pseudomonadati</taxon>
        <taxon>Pseudomonadota</taxon>
        <taxon>Alphaproteobacteria</taxon>
        <taxon>Sphingomonadales</taxon>
        <taxon>Sphingomonadaceae</taxon>
        <taxon>Sphingopyxis</taxon>
    </lineage>
</organism>
<evidence type="ECO:0000256" key="1">
    <source>
        <dbReference type="ARBA" id="ARBA00023015"/>
    </source>
</evidence>
<dbReference type="InterPro" id="IPR000792">
    <property type="entry name" value="Tscrpt_reg_LuxR_C"/>
</dbReference>
<proteinExistence type="predicted"/>
<dbReference type="RefSeq" id="WP_184094365.1">
    <property type="nucleotide sequence ID" value="NZ_JACIJH010000001.1"/>
</dbReference>
<dbReference type="EMBL" id="JACIJH010000001">
    <property type="protein sequence ID" value="MBB5704848.1"/>
    <property type="molecule type" value="Genomic_DNA"/>
</dbReference>
<dbReference type="PRINTS" id="PR00038">
    <property type="entry name" value="HTHLUXR"/>
</dbReference>
<accession>A0A7W9ENR7</accession>
<dbReference type="SUPFAM" id="SSF46894">
    <property type="entry name" value="C-terminal effector domain of the bipartite response regulators"/>
    <property type="match status" value="1"/>
</dbReference>
<dbReference type="AlphaFoldDB" id="A0A7W9ENR7"/>
<feature type="domain" description="HTH luxR-type" evidence="5">
    <location>
        <begin position="135"/>
        <end position="200"/>
    </location>
</feature>
<dbReference type="InterPro" id="IPR001789">
    <property type="entry name" value="Sig_transdc_resp-reg_receiver"/>
</dbReference>
<dbReference type="PANTHER" id="PTHR44688">
    <property type="entry name" value="DNA-BINDING TRANSCRIPTIONAL ACTIVATOR DEVR_DOSR"/>
    <property type="match status" value="1"/>
</dbReference>
<dbReference type="SUPFAM" id="SSF52172">
    <property type="entry name" value="CheY-like"/>
    <property type="match status" value="1"/>
</dbReference>
<dbReference type="InterPro" id="IPR011006">
    <property type="entry name" value="CheY-like_superfamily"/>
</dbReference>
<sequence>MKSDLIHIVDDDTAVRRSLRMVLRPYGYRVSAWPDAAAFLAGAPLHEPACVLIDCKMPGISGIELQAELSARGVPLAAIMLSGQADVSTAVATLRMGAVTLIEKPLDLKLLIAAVDDAFEALRNRTVGEIIRSDAAEQLNRLSPRELQVLRAITDGQQNKMIALQLGISPRTVEVYRANIMDKLDCENLASLLKIVFRAGLFDSPHDGFRRPAMPAERLPASG</sequence>
<dbReference type="GO" id="GO:0000160">
    <property type="term" value="P:phosphorelay signal transduction system"/>
    <property type="evidence" value="ECO:0007669"/>
    <property type="project" value="InterPro"/>
</dbReference>
<dbReference type="PROSITE" id="PS00622">
    <property type="entry name" value="HTH_LUXR_1"/>
    <property type="match status" value="1"/>
</dbReference>
<dbReference type="InterPro" id="IPR016032">
    <property type="entry name" value="Sig_transdc_resp-reg_C-effctor"/>
</dbReference>
<dbReference type="Pfam" id="PF00072">
    <property type="entry name" value="Response_reg"/>
    <property type="match status" value="1"/>
</dbReference>
<dbReference type="PROSITE" id="PS50110">
    <property type="entry name" value="RESPONSE_REGULATORY"/>
    <property type="match status" value="1"/>
</dbReference>
<dbReference type="SMART" id="SM00421">
    <property type="entry name" value="HTH_LUXR"/>
    <property type="match status" value="1"/>
</dbReference>
<gene>
    <name evidence="7" type="ORF">FHR21_000173</name>
</gene>
<feature type="domain" description="Response regulatory" evidence="6">
    <location>
        <begin position="5"/>
        <end position="119"/>
    </location>
</feature>
<evidence type="ECO:0000313" key="7">
    <source>
        <dbReference type="EMBL" id="MBB5704848.1"/>
    </source>
</evidence>
<evidence type="ECO:0000259" key="6">
    <source>
        <dbReference type="PROSITE" id="PS50110"/>
    </source>
</evidence>
<reference evidence="7 8" key="1">
    <citation type="submission" date="2020-08" db="EMBL/GenBank/DDBJ databases">
        <title>Genomic Encyclopedia of Type Strains, Phase IV (KMG-IV): sequencing the most valuable type-strain genomes for metagenomic binning, comparative biology and taxonomic classification.</title>
        <authorList>
            <person name="Goeker M."/>
        </authorList>
    </citation>
    <scope>NUCLEOTIDE SEQUENCE [LARGE SCALE GENOMIC DNA]</scope>
    <source>
        <strain evidence="7 8">DSM 27163</strain>
    </source>
</reference>
<dbReference type="PROSITE" id="PS50043">
    <property type="entry name" value="HTH_LUXR_2"/>
    <property type="match status" value="1"/>
</dbReference>
<comment type="caution">
    <text evidence="7">The sequence shown here is derived from an EMBL/GenBank/DDBJ whole genome shotgun (WGS) entry which is preliminary data.</text>
</comment>
<protein>
    <submittedName>
        <fullName evidence="7">Two-component system response regulator FixJ</fullName>
    </submittedName>
</protein>
<name>A0A7W9ENR7_9SPHN</name>
<dbReference type="GO" id="GO:0006355">
    <property type="term" value="P:regulation of DNA-templated transcription"/>
    <property type="evidence" value="ECO:0007669"/>
    <property type="project" value="InterPro"/>
</dbReference>
<dbReference type="PANTHER" id="PTHR44688:SF16">
    <property type="entry name" value="DNA-BINDING TRANSCRIPTIONAL ACTIVATOR DEVR_DOSR"/>
    <property type="match status" value="1"/>
</dbReference>
<dbReference type="Gene3D" id="3.40.50.2300">
    <property type="match status" value="1"/>
</dbReference>
<dbReference type="Gene3D" id="1.10.10.10">
    <property type="entry name" value="Winged helix-like DNA-binding domain superfamily/Winged helix DNA-binding domain"/>
    <property type="match status" value="1"/>
</dbReference>
<keyword evidence="1" id="KW-0805">Transcription regulation</keyword>
<keyword evidence="3" id="KW-0804">Transcription</keyword>
<evidence type="ECO:0000256" key="3">
    <source>
        <dbReference type="ARBA" id="ARBA00023163"/>
    </source>
</evidence>
<dbReference type="CDD" id="cd06170">
    <property type="entry name" value="LuxR_C_like"/>
    <property type="match status" value="1"/>
</dbReference>
<dbReference type="GO" id="GO:0003677">
    <property type="term" value="F:DNA binding"/>
    <property type="evidence" value="ECO:0007669"/>
    <property type="project" value="UniProtKB-KW"/>
</dbReference>
<evidence type="ECO:0000256" key="2">
    <source>
        <dbReference type="ARBA" id="ARBA00023125"/>
    </source>
</evidence>
<dbReference type="Pfam" id="PF00196">
    <property type="entry name" value="GerE"/>
    <property type="match status" value="1"/>
</dbReference>
<dbReference type="InterPro" id="IPR036388">
    <property type="entry name" value="WH-like_DNA-bd_sf"/>
</dbReference>
<dbReference type="SMART" id="SM00448">
    <property type="entry name" value="REC"/>
    <property type="match status" value="1"/>
</dbReference>
<keyword evidence="2" id="KW-0238">DNA-binding</keyword>
<keyword evidence="4" id="KW-0597">Phosphoprotein</keyword>
<keyword evidence="8" id="KW-1185">Reference proteome</keyword>
<feature type="modified residue" description="4-aspartylphosphate" evidence="4">
    <location>
        <position position="54"/>
    </location>
</feature>